<dbReference type="InterPro" id="IPR051164">
    <property type="entry name" value="NmrA-like_oxidored"/>
</dbReference>
<evidence type="ECO:0000256" key="3">
    <source>
        <dbReference type="SAM" id="MobiDB-lite"/>
    </source>
</evidence>
<dbReference type="AlphaFoldDB" id="A0AAD7MXA7"/>
<comment type="caution">
    <text evidence="5">The sequence shown here is derived from an EMBL/GenBank/DDBJ whole genome shotgun (WGS) entry which is preliminary data.</text>
</comment>
<name>A0AAD7MXA7_9AGAR</name>
<feature type="compositionally biased region" description="Polar residues" evidence="3">
    <location>
        <begin position="313"/>
        <end position="334"/>
    </location>
</feature>
<dbReference type="Gene3D" id="3.40.50.720">
    <property type="entry name" value="NAD(P)-binding Rossmann-like Domain"/>
    <property type="match status" value="1"/>
</dbReference>
<dbReference type="Gene3D" id="3.90.25.10">
    <property type="entry name" value="UDP-galactose 4-epimerase, domain 1"/>
    <property type="match status" value="1"/>
</dbReference>
<evidence type="ECO:0000256" key="2">
    <source>
        <dbReference type="ARBA" id="ARBA00022857"/>
    </source>
</evidence>
<sequence>MSKKLVLVTGATGQQGRGLVRALAGEPEFHVWALTRTISSPAAKELATTHSHVTIVQGDLDSPETIRKLFEDAKSEHGGIWGVFCVLAFPGLGADAAGEEKQGKTLADISAEYDVASFIFSSVERGGEYNDENAKLDRRAKVLIERHIRGLGESKGLKWTILRPGFFMENYNYTIGKFTVGVLKTGLKETTTTQLVAAEDIGNVAAAVFKNPQDYISQILVIAGDELTTTQQQEAFTRATGKQMPSIPWWGARILLALNSHTQAIIADIERVHEARRNGKCPEVEEQMTLARRAYPQMKMFEEWARQRGGGNNSSPEQKNWNQVSVGALVTGQQ</sequence>
<dbReference type="InterPro" id="IPR008030">
    <property type="entry name" value="NmrA-like"/>
</dbReference>
<evidence type="ECO:0000256" key="1">
    <source>
        <dbReference type="ARBA" id="ARBA00006328"/>
    </source>
</evidence>
<accession>A0AAD7MXA7</accession>
<protein>
    <submittedName>
        <fullName evidence="5">NAD(P)-binding protein</fullName>
    </submittedName>
</protein>
<organism evidence="5 6">
    <name type="scientific">Mycena metata</name>
    <dbReference type="NCBI Taxonomy" id="1033252"/>
    <lineage>
        <taxon>Eukaryota</taxon>
        <taxon>Fungi</taxon>
        <taxon>Dikarya</taxon>
        <taxon>Basidiomycota</taxon>
        <taxon>Agaricomycotina</taxon>
        <taxon>Agaricomycetes</taxon>
        <taxon>Agaricomycetidae</taxon>
        <taxon>Agaricales</taxon>
        <taxon>Marasmiineae</taxon>
        <taxon>Mycenaceae</taxon>
        <taxon>Mycena</taxon>
    </lineage>
</organism>
<feature type="region of interest" description="Disordered" evidence="3">
    <location>
        <begin position="307"/>
        <end position="334"/>
    </location>
</feature>
<keyword evidence="2" id="KW-0521">NADP</keyword>
<evidence type="ECO:0000313" key="6">
    <source>
        <dbReference type="Proteomes" id="UP001215598"/>
    </source>
</evidence>
<reference evidence="5" key="1">
    <citation type="submission" date="2023-03" db="EMBL/GenBank/DDBJ databases">
        <title>Massive genome expansion in bonnet fungi (Mycena s.s.) driven by repeated elements and novel gene families across ecological guilds.</title>
        <authorList>
            <consortium name="Lawrence Berkeley National Laboratory"/>
            <person name="Harder C.B."/>
            <person name="Miyauchi S."/>
            <person name="Viragh M."/>
            <person name="Kuo A."/>
            <person name="Thoen E."/>
            <person name="Andreopoulos B."/>
            <person name="Lu D."/>
            <person name="Skrede I."/>
            <person name="Drula E."/>
            <person name="Henrissat B."/>
            <person name="Morin E."/>
            <person name="Kohler A."/>
            <person name="Barry K."/>
            <person name="LaButti K."/>
            <person name="Morin E."/>
            <person name="Salamov A."/>
            <person name="Lipzen A."/>
            <person name="Mereny Z."/>
            <person name="Hegedus B."/>
            <person name="Baldrian P."/>
            <person name="Stursova M."/>
            <person name="Weitz H."/>
            <person name="Taylor A."/>
            <person name="Grigoriev I.V."/>
            <person name="Nagy L.G."/>
            <person name="Martin F."/>
            <person name="Kauserud H."/>
        </authorList>
    </citation>
    <scope>NUCLEOTIDE SEQUENCE</scope>
    <source>
        <strain evidence="5">CBHHK182m</strain>
    </source>
</reference>
<evidence type="ECO:0000313" key="5">
    <source>
        <dbReference type="EMBL" id="KAJ7737064.1"/>
    </source>
</evidence>
<dbReference type="GO" id="GO:0005634">
    <property type="term" value="C:nucleus"/>
    <property type="evidence" value="ECO:0007669"/>
    <property type="project" value="TreeGrafter"/>
</dbReference>
<dbReference type="Proteomes" id="UP001215598">
    <property type="component" value="Unassembled WGS sequence"/>
</dbReference>
<dbReference type="SUPFAM" id="SSF51735">
    <property type="entry name" value="NAD(P)-binding Rossmann-fold domains"/>
    <property type="match status" value="1"/>
</dbReference>
<proteinExistence type="inferred from homology"/>
<comment type="similarity">
    <text evidence="1">Belongs to the NmrA-type oxidoreductase family.</text>
</comment>
<dbReference type="PANTHER" id="PTHR42748:SF7">
    <property type="entry name" value="NMRA LIKE REDOX SENSOR 1-RELATED"/>
    <property type="match status" value="1"/>
</dbReference>
<feature type="domain" description="NmrA-like" evidence="4">
    <location>
        <begin position="3"/>
        <end position="304"/>
    </location>
</feature>
<dbReference type="EMBL" id="JARKIB010000118">
    <property type="protein sequence ID" value="KAJ7737064.1"/>
    <property type="molecule type" value="Genomic_DNA"/>
</dbReference>
<gene>
    <name evidence="5" type="ORF">B0H16DRAFT_1572513</name>
</gene>
<dbReference type="InterPro" id="IPR036291">
    <property type="entry name" value="NAD(P)-bd_dom_sf"/>
</dbReference>
<dbReference type="Pfam" id="PF05368">
    <property type="entry name" value="NmrA"/>
    <property type="match status" value="1"/>
</dbReference>
<evidence type="ECO:0000259" key="4">
    <source>
        <dbReference type="Pfam" id="PF05368"/>
    </source>
</evidence>
<dbReference type="PANTHER" id="PTHR42748">
    <property type="entry name" value="NITROGEN METABOLITE REPRESSION PROTEIN NMRA FAMILY MEMBER"/>
    <property type="match status" value="1"/>
</dbReference>
<keyword evidence="6" id="KW-1185">Reference proteome</keyword>